<evidence type="ECO:0000313" key="2">
    <source>
        <dbReference type="EMBL" id="KAF1768276.1"/>
    </source>
</evidence>
<dbReference type="RefSeq" id="XP_003092032.2">
    <property type="nucleotide sequence ID" value="XM_003091984.2"/>
</dbReference>
<keyword evidence="1" id="KW-0472">Membrane</keyword>
<reference evidence="2 3" key="1">
    <citation type="submission" date="2019-12" db="EMBL/GenBank/DDBJ databases">
        <title>Chromosome-level assembly of the Caenorhabditis remanei genome.</title>
        <authorList>
            <person name="Teterina A.A."/>
            <person name="Willis J.H."/>
            <person name="Phillips P.C."/>
        </authorList>
    </citation>
    <scope>NUCLEOTIDE SEQUENCE [LARGE SCALE GENOMIC DNA]</scope>
    <source>
        <strain evidence="2 3">PX506</strain>
        <tissue evidence="2">Whole organism</tissue>
    </source>
</reference>
<dbReference type="GeneID" id="9804349"/>
<proteinExistence type="predicted"/>
<accession>A0A6A5HNN3</accession>
<keyword evidence="1" id="KW-0812">Transmembrane</keyword>
<sequence>MLNNLGTRLFKSVTDKAGDLGDKFEEEFSRLSFNITTEVDSIVTEAISLSSYIKVALVILSILLILLIIRYSAYGIRCMFFKARDWIHSMEEKPAPQVILLMPTEDGKYRKSSKVYTDEQTRQMLDKLRDDSIELFNNETKRSNSIESRRNRPPRLSERAAYKNWKVPEEAV</sequence>
<evidence type="ECO:0000256" key="1">
    <source>
        <dbReference type="SAM" id="Phobius"/>
    </source>
</evidence>
<protein>
    <submittedName>
        <fullName evidence="2">Uncharacterized protein</fullName>
    </submittedName>
</protein>
<name>A0A6A5HNN3_CAERE</name>
<gene>
    <name evidence="2" type="ORF">GCK72_000088</name>
</gene>
<dbReference type="Proteomes" id="UP000483820">
    <property type="component" value="Chromosome I"/>
</dbReference>
<organism evidence="2 3">
    <name type="scientific">Caenorhabditis remanei</name>
    <name type="common">Caenorhabditis vulgaris</name>
    <dbReference type="NCBI Taxonomy" id="31234"/>
    <lineage>
        <taxon>Eukaryota</taxon>
        <taxon>Metazoa</taxon>
        <taxon>Ecdysozoa</taxon>
        <taxon>Nematoda</taxon>
        <taxon>Chromadorea</taxon>
        <taxon>Rhabditida</taxon>
        <taxon>Rhabditina</taxon>
        <taxon>Rhabditomorpha</taxon>
        <taxon>Rhabditoidea</taxon>
        <taxon>Rhabditidae</taxon>
        <taxon>Peloderinae</taxon>
        <taxon>Caenorhabditis</taxon>
    </lineage>
</organism>
<evidence type="ECO:0000313" key="3">
    <source>
        <dbReference type="Proteomes" id="UP000483820"/>
    </source>
</evidence>
<dbReference type="EMBL" id="WUAV01000001">
    <property type="protein sequence ID" value="KAF1768276.1"/>
    <property type="molecule type" value="Genomic_DNA"/>
</dbReference>
<keyword evidence="1" id="KW-1133">Transmembrane helix</keyword>
<feature type="transmembrane region" description="Helical" evidence="1">
    <location>
        <begin position="52"/>
        <end position="73"/>
    </location>
</feature>
<comment type="caution">
    <text evidence="2">The sequence shown here is derived from an EMBL/GenBank/DDBJ whole genome shotgun (WGS) entry which is preliminary data.</text>
</comment>
<dbReference type="KEGG" id="crq:GCK72_000088"/>
<dbReference type="CTD" id="9804349"/>
<dbReference type="AlphaFoldDB" id="A0A6A5HNN3"/>